<evidence type="ECO:0000256" key="1">
    <source>
        <dbReference type="ARBA" id="ARBA00010886"/>
    </source>
</evidence>
<reference evidence="10" key="1">
    <citation type="submission" date="2018-12" db="EMBL/GenBank/DDBJ databases">
        <title>Tengunoibacter tsumagoiensis gen. nov., sp. nov., Dictyobacter kobayashii sp. nov., D. alpinus sp. nov., and D. joshuensis sp. nov. and description of Dictyobacteraceae fam. nov. within the order Ktedonobacterales isolated from Tengu-no-mugimeshi.</title>
        <authorList>
            <person name="Wang C.M."/>
            <person name="Zheng Y."/>
            <person name="Sakai Y."/>
            <person name="Toyoda A."/>
            <person name="Minakuchi Y."/>
            <person name="Abe K."/>
            <person name="Yokota A."/>
            <person name="Yabe S."/>
        </authorList>
    </citation>
    <scope>NUCLEOTIDE SEQUENCE [LARGE SCALE GENOMIC DNA]</scope>
    <source>
        <strain evidence="10">Uno11</strain>
    </source>
</reference>
<dbReference type="PANTHER" id="PTHR43671:SF13">
    <property type="entry name" value="SERINE_THREONINE-PROTEIN KINASE NEK2"/>
    <property type="match status" value="1"/>
</dbReference>
<dbReference type="InterPro" id="IPR000719">
    <property type="entry name" value="Prot_kinase_dom"/>
</dbReference>
<evidence type="ECO:0000313" key="9">
    <source>
        <dbReference type="EMBL" id="GCE22298.1"/>
    </source>
</evidence>
<keyword evidence="4 7" id="KW-0547">Nucleotide-binding</keyword>
<evidence type="ECO:0000313" key="10">
    <source>
        <dbReference type="Proteomes" id="UP000287188"/>
    </source>
</evidence>
<dbReference type="PROSITE" id="PS00108">
    <property type="entry name" value="PROTEIN_KINASE_ST"/>
    <property type="match status" value="1"/>
</dbReference>
<dbReference type="InterPro" id="IPR050660">
    <property type="entry name" value="NEK_Ser/Thr_kinase"/>
</dbReference>
<keyword evidence="6 7" id="KW-0067">ATP-binding</keyword>
<keyword evidence="3" id="KW-0808">Transferase</keyword>
<dbReference type="AlphaFoldDB" id="A0A402AT54"/>
<protein>
    <recommendedName>
        <fullName evidence="2">non-specific serine/threonine protein kinase</fullName>
        <ecNumber evidence="2">2.7.11.1</ecNumber>
    </recommendedName>
</protein>
<dbReference type="EC" id="2.7.11.1" evidence="2"/>
<evidence type="ECO:0000256" key="4">
    <source>
        <dbReference type="ARBA" id="ARBA00022741"/>
    </source>
</evidence>
<dbReference type="GO" id="GO:0004674">
    <property type="term" value="F:protein serine/threonine kinase activity"/>
    <property type="evidence" value="ECO:0007669"/>
    <property type="project" value="UniProtKB-EC"/>
</dbReference>
<keyword evidence="10" id="KW-1185">Reference proteome</keyword>
<dbReference type="RefSeq" id="WP_161977774.1">
    <property type="nucleotide sequence ID" value="NZ_BIFS01000002.1"/>
</dbReference>
<dbReference type="InterPro" id="IPR008271">
    <property type="entry name" value="Ser/Thr_kinase_AS"/>
</dbReference>
<dbReference type="InterPro" id="IPR011009">
    <property type="entry name" value="Kinase-like_dom_sf"/>
</dbReference>
<dbReference type="PROSITE" id="PS00107">
    <property type="entry name" value="PROTEIN_KINASE_ATP"/>
    <property type="match status" value="1"/>
</dbReference>
<dbReference type="EMBL" id="BIFS01000002">
    <property type="protein sequence ID" value="GCE22298.1"/>
    <property type="molecule type" value="Genomic_DNA"/>
</dbReference>
<feature type="binding site" evidence="7">
    <location>
        <position position="47"/>
    </location>
    <ligand>
        <name>ATP</name>
        <dbReference type="ChEBI" id="CHEBI:30616"/>
    </ligand>
</feature>
<evidence type="ECO:0000256" key="2">
    <source>
        <dbReference type="ARBA" id="ARBA00012513"/>
    </source>
</evidence>
<dbReference type="CDD" id="cd14014">
    <property type="entry name" value="STKc_PknB_like"/>
    <property type="match status" value="1"/>
</dbReference>
<feature type="domain" description="Protein kinase" evidence="8">
    <location>
        <begin position="18"/>
        <end position="249"/>
    </location>
</feature>
<evidence type="ECO:0000256" key="7">
    <source>
        <dbReference type="PROSITE-ProRule" id="PRU10141"/>
    </source>
</evidence>
<dbReference type="PANTHER" id="PTHR43671">
    <property type="entry name" value="SERINE/THREONINE-PROTEIN KINASE NEK"/>
    <property type="match status" value="1"/>
</dbReference>
<evidence type="ECO:0000259" key="8">
    <source>
        <dbReference type="PROSITE" id="PS50011"/>
    </source>
</evidence>
<comment type="caution">
    <text evidence="9">The sequence shown here is derived from an EMBL/GenBank/DDBJ whole genome shotgun (WGS) entry which is preliminary data.</text>
</comment>
<dbReference type="Pfam" id="PF00069">
    <property type="entry name" value="Pkinase"/>
    <property type="match status" value="1"/>
</dbReference>
<evidence type="ECO:0000256" key="5">
    <source>
        <dbReference type="ARBA" id="ARBA00022777"/>
    </source>
</evidence>
<dbReference type="InterPro" id="IPR017441">
    <property type="entry name" value="Protein_kinase_ATP_BS"/>
</dbReference>
<keyword evidence="5" id="KW-0418">Kinase</keyword>
<evidence type="ECO:0000256" key="3">
    <source>
        <dbReference type="ARBA" id="ARBA00022679"/>
    </source>
</evidence>
<evidence type="ECO:0000256" key="6">
    <source>
        <dbReference type="ARBA" id="ARBA00022840"/>
    </source>
</evidence>
<dbReference type="SUPFAM" id="SSF56112">
    <property type="entry name" value="Protein kinase-like (PK-like)"/>
    <property type="match status" value="1"/>
</dbReference>
<proteinExistence type="inferred from homology"/>
<dbReference type="PROSITE" id="PS50011">
    <property type="entry name" value="PROTEIN_KINASE_DOM"/>
    <property type="match status" value="1"/>
</dbReference>
<gene>
    <name evidence="9" type="ORF">KDK_60980</name>
</gene>
<accession>A0A402AT54</accession>
<comment type="similarity">
    <text evidence="1">Belongs to the protein kinase superfamily. NEK Ser/Thr protein kinase family. NIMA subfamily.</text>
</comment>
<dbReference type="SMART" id="SM00220">
    <property type="entry name" value="S_TKc"/>
    <property type="match status" value="1"/>
</dbReference>
<organism evidence="9 10">
    <name type="scientific">Dictyobacter kobayashii</name>
    <dbReference type="NCBI Taxonomy" id="2014872"/>
    <lineage>
        <taxon>Bacteria</taxon>
        <taxon>Bacillati</taxon>
        <taxon>Chloroflexota</taxon>
        <taxon>Ktedonobacteria</taxon>
        <taxon>Ktedonobacterales</taxon>
        <taxon>Dictyobacteraceae</taxon>
        <taxon>Dictyobacter</taxon>
    </lineage>
</organism>
<dbReference type="Proteomes" id="UP000287188">
    <property type="component" value="Unassembled WGS sequence"/>
</dbReference>
<name>A0A402AT54_9CHLR</name>
<dbReference type="Gene3D" id="1.10.510.10">
    <property type="entry name" value="Transferase(Phosphotransferase) domain 1"/>
    <property type="match status" value="1"/>
</dbReference>
<sequence>MPEETSINTYIGQQFGNYRLTSLIGRGGFAEVYLGEHVYLKTQAAIKILQTRLSKEEQERFYAEARTVAHLQHECIVRVLEFGLKDGSIPYLVMEYASGGTLREQLPRGIAIPIERILPVLKQVAGALQYAHDENLVHRDIKPENMLLGTHGEVLLSDFGIAVMIKGSQRQEAQEVAGTITYMAPEQLLGQPTQASDQYALGVVVYEWLCGQRLFSGTFTAIATQHVLTPPSPCESAYPVSLPWLTRLS</sequence>
<dbReference type="GO" id="GO:0005524">
    <property type="term" value="F:ATP binding"/>
    <property type="evidence" value="ECO:0007669"/>
    <property type="project" value="UniProtKB-UniRule"/>
</dbReference>